<dbReference type="Proteomes" id="UP000058012">
    <property type="component" value="Unassembled WGS sequence"/>
</dbReference>
<dbReference type="PANTHER" id="PTHR43877">
    <property type="entry name" value="AMINOALKYLPHOSPHONATE N-ACETYLTRANSFERASE-RELATED-RELATED"/>
    <property type="match status" value="1"/>
</dbReference>
<keyword evidence="2" id="KW-0012">Acyltransferase</keyword>
<gene>
    <name evidence="4" type="ORF">AQZ52_10615</name>
</gene>
<dbReference type="SUPFAM" id="SSF55729">
    <property type="entry name" value="Acyl-CoA N-acyltransferases (Nat)"/>
    <property type="match status" value="1"/>
</dbReference>
<accession>A0A124JUD4</accession>
<feature type="domain" description="N-acetyltransferase" evidence="3">
    <location>
        <begin position="1"/>
        <end position="163"/>
    </location>
</feature>
<dbReference type="InterPro" id="IPR016181">
    <property type="entry name" value="Acyl_CoA_acyltransferase"/>
</dbReference>
<dbReference type="EMBL" id="LLZS01000007">
    <property type="protein sequence ID" value="KUR71122.1"/>
    <property type="molecule type" value="Genomic_DNA"/>
</dbReference>
<keyword evidence="5" id="KW-1185">Reference proteome</keyword>
<dbReference type="RefSeq" id="WP_067910233.1">
    <property type="nucleotide sequence ID" value="NZ_KQ954245.1"/>
</dbReference>
<evidence type="ECO:0000256" key="2">
    <source>
        <dbReference type="ARBA" id="ARBA00023315"/>
    </source>
</evidence>
<evidence type="ECO:0000259" key="3">
    <source>
        <dbReference type="PROSITE" id="PS51186"/>
    </source>
</evidence>
<protein>
    <recommendedName>
        <fullName evidence="3">N-acetyltransferase domain-containing protein</fullName>
    </recommendedName>
</protein>
<dbReference type="GO" id="GO:0016747">
    <property type="term" value="F:acyltransferase activity, transferring groups other than amino-acyl groups"/>
    <property type="evidence" value="ECO:0007669"/>
    <property type="project" value="InterPro"/>
</dbReference>
<sequence length="163" mass="18141">MDIVRLTPDDTLRFLALRQIMFDAEAMSFRGAGADDDAIGVAAWRERLARDHVYAVVQGGEWLAVGGLTRIIGQKLDHKGLVWGMYAVPAARGTGAAARILEQLEAAAREIGLRQLQLTLMADNPRAQTLYERHGYVLYAKEPDSVRRADGSYVDEALMWKRL</sequence>
<dbReference type="Gene3D" id="3.40.630.30">
    <property type="match status" value="1"/>
</dbReference>
<dbReference type="STRING" id="1117702.AQZ52_10615"/>
<dbReference type="InterPro" id="IPR000182">
    <property type="entry name" value="GNAT_dom"/>
</dbReference>
<name>A0A124JUD4_9SPHN</name>
<organism evidence="4 5">
    <name type="scientific">Novosphingobium fuchskuhlense</name>
    <dbReference type="NCBI Taxonomy" id="1117702"/>
    <lineage>
        <taxon>Bacteria</taxon>
        <taxon>Pseudomonadati</taxon>
        <taxon>Pseudomonadota</taxon>
        <taxon>Alphaproteobacteria</taxon>
        <taxon>Sphingomonadales</taxon>
        <taxon>Sphingomonadaceae</taxon>
        <taxon>Novosphingobium</taxon>
    </lineage>
</organism>
<dbReference type="OrthoDB" id="6172743at2"/>
<comment type="caution">
    <text evidence="4">The sequence shown here is derived from an EMBL/GenBank/DDBJ whole genome shotgun (WGS) entry which is preliminary data.</text>
</comment>
<dbReference type="InterPro" id="IPR050832">
    <property type="entry name" value="Bact_Acetyltransf"/>
</dbReference>
<evidence type="ECO:0000313" key="4">
    <source>
        <dbReference type="EMBL" id="KUR71122.1"/>
    </source>
</evidence>
<dbReference type="PROSITE" id="PS51186">
    <property type="entry name" value="GNAT"/>
    <property type="match status" value="1"/>
</dbReference>
<keyword evidence="1" id="KW-0808">Transferase</keyword>
<dbReference type="AlphaFoldDB" id="A0A124JUD4"/>
<proteinExistence type="predicted"/>
<reference evidence="4 5" key="1">
    <citation type="submission" date="2015-10" db="EMBL/GenBank/DDBJ databases">
        <title>Draft genome sequence of Novosphingobium fuchskuhlense DSM 25065 isolated from a surface water sample of the southwest basin of Lake Grosse Fuchskuhle.</title>
        <authorList>
            <person name="Ruckert C."/>
            <person name="Winkler A."/>
            <person name="Glaeser J."/>
            <person name="Grossart H.-P."/>
            <person name="Kalinowski J."/>
            <person name="Glaeser S."/>
        </authorList>
    </citation>
    <scope>NUCLEOTIDE SEQUENCE [LARGE SCALE GENOMIC DNA]</scope>
    <source>
        <strain evidence="4 5">FNE08-7</strain>
    </source>
</reference>
<evidence type="ECO:0000313" key="5">
    <source>
        <dbReference type="Proteomes" id="UP000058012"/>
    </source>
</evidence>
<dbReference type="PANTHER" id="PTHR43877:SF2">
    <property type="entry name" value="AMINOALKYLPHOSPHONATE N-ACETYLTRANSFERASE-RELATED"/>
    <property type="match status" value="1"/>
</dbReference>
<dbReference type="Pfam" id="PF00583">
    <property type="entry name" value="Acetyltransf_1"/>
    <property type="match status" value="1"/>
</dbReference>
<evidence type="ECO:0000256" key="1">
    <source>
        <dbReference type="ARBA" id="ARBA00022679"/>
    </source>
</evidence>